<evidence type="ECO:0000256" key="1">
    <source>
        <dbReference type="SAM" id="MobiDB-lite"/>
    </source>
</evidence>
<evidence type="ECO:0000313" key="3">
    <source>
        <dbReference type="EMBL" id="MDR7302042.1"/>
    </source>
</evidence>
<dbReference type="PANTHER" id="PTHR31157">
    <property type="entry name" value="SCP DOMAIN-CONTAINING PROTEIN"/>
    <property type="match status" value="1"/>
</dbReference>
<dbReference type="AlphaFoldDB" id="A0AAE3ZBV3"/>
<dbReference type="InterPro" id="IPR014044">
    <property type="entry name" value="CAP_dom"/>
</dbReference>
<accession>A0AAE3ZBV3</accession>
<dbReference type="CDD" id="cd05379">
    <property type="entry name" value="CAP_bacterial"/>
    <property type="match status" value="1"/>
</dbReference>
<dbReference type="Proteomes" id="UP001180845">
    <property type="component" value="Unassembled WGS sequence"/>
</dbReference>
<gene>
    <name evidence="3" type="ORF">JOF55_002223</name>
</gene>
<dbReference type="InterPro" id="IPR035940">
    <property type="entry name" value="CAP_sf"/>
</dbReference>
<proteinExistence type="predicted"/>
<feature type="compositionally biased region" description="Low complexity" evidence="1">
    <location>
        <begin position="109"/>
        <end position="128"/>
    </location>
</feature>
<feature type="domain" description="SCP" evidence="2">
    <location>
        <begin position="141"/>
        <end position="253"/>
    </location>
</feature>
<keyword evidence="4" id="KW-1185">Reference proteome</keyword>
<organism evidence="3 4">
    <name type="scientific">Haloactinomyces albus</name>
    <dbReference type="NCBI Taxonomy" id="1352928"/>
    <lineage>
        <taxon>Bacteria</taxon>
        <taxon>Bacillati</taxon>
        <taxon>Actinomycetota</taxon>
        <taxon>Actinomycetes</taxon>
        <taxon>Actinopolysporales</taxon>
        <taxon>Actinopolysporaceae</taxon>
        <taxon>Haloactinomyces</taxon>
    </lineage>
</organism>
<feature type="compositionally biased region" description="Low complexity" evidence="1">
    <location>
        <begin position="48"/>
        <end position="82"/>
    </location>
</feature>
<protein>
    <submittedName>
        <fullName evidence="3">Uncharacterized protein YkwD</fullName>
    </submittedName>
</protein>
<comment type="caution">
    <text evidence="3">The sequence shown here is derived from an EMBL/GenBank/DDBJ whole genome shotgun (WGS) entry which is preliminary data.</text>
</comment>
<dbReference type="PANTHER" id="PTHR31157:SF1">
    <property type="entry name" value="SCP DOMAIN-CONTAINING PROTEIN"/>
    <property type="match status" value="1"/>
</dbReference>
<evidence type="ECO:0000313" key="4">
    <source>
        <dbReference type="Proteomes" id="UP001180845"/>
    </source>
</evidence>
<feature type="region of interest" description="Disordered" evidence="1">
    <location>
        <begin position="37"/>
        <end position="138"/>
    </location>
</feature>
<dbReference type="Gene3D" id="3.40.33.10">
    <property type="entry name" value="CAP"/>
    <property type="match status" value="1"/>
</dbReference>
<evidence type="ECO:0000259" key="2">
    <source>
        <dbReference type="Pfam" id="PF00188"/>
    </source>
</evidence>
<dbReference type="EMBL" id="JAVDXW010000001">
    <property type="protein sequence ID" value="MDR7302042.1"/>
    <property type="molecule type" value="Genomic_DNA"/>
</dbReference>
<reference evidence="3" key="1">
    <citation type="submission" date="2023-07" db="EMBL/GenBank/DDBJ databases">
        <title>Sequencing the genomes of 1000 actinobacteria strains.</title>
        <authorList>
            <person name="Klenk H.-P."/>
        </authorList>
    </citation>
    <scope>NUCLEOTIDE SEQUENCE</scope>
    <source>
        <strain evidence="3">DSM 45977</strain>
    </source>
</reference>
<dbReference type="Pfam" id="PF00188">
    <property type="entry name" value="CAP"/>
    <property type="match status" value="1"/>
</dbReference>
<dbReference type="RefSeq" id="WP_310273216.1">
    <property type="nucleotide sequence ID" value="NZ_JAVDXW010000001.1"/>
</dbReference>
<name>A0AAE3ZBV3_9ACTN</name>
<sequence length="255" mass="27162">MTAGLLALMVGAGTAGTVVTYWDQHVSMRPYSGARPSYPQELPMTEWPSETEVPTATTSASPATPSSASSSAPPSPVMPSSSLPTAQPPPVATDTRTEQAPGTTTERVPATTESTPTSTEQETAAPESPSVAGTSKQRRVLELVNRARREAGCDPVSLDRRLNTAANRHSSDMSERGYFSHTTPENVGFAERAKRAGYPSPGAENIARGYRSAESVMQGWMDSPGHRENVLNCALTTMGVGVDTDGWYWTQVFGR</sequence>
<dbReference type="SUPFAM" id="SSF55797">
    <property type="entry name" value="PR-1-like"/>
    <property type="match status" value="1"/>
</dbReference>